<dbReference type="GO" id="GO:0008199">
    <property type="term" value="F:ferric iron binding"/>
    <property type="evidence" value="ECO:0007669"/>
    <property type="project" value="InterPro"/>
</dbReference>
<feature type="compositionally biased region" description="Gly residues" evidence="1">
    <location>
        <begin position="361"/>
        <end position="371"/>
    </location>
</feature>
<dbReference type="SUPFAM" id="SSF49482">
    <property type="entry name" value="Aromatic compound dioxygenase"/>
    <property type="match status" value="1"/>
</dbReference>
<dbReference type="InterPro" id="IPR015889">
    <property type="entry name" value="Intradiol_dOase_core"/>
</dbReference>
<proteinExistence type="predicted"/>
<feature type="compositionally biased region" description="Low complexity" evidence="1">
    <location>
        <begin position="372"/>
        <end position="387"/>
    </location>
</feature>
<organism evidence="4 5">
    <name type="scientific">Aspergillus avenaceus</name>
    <dbReference type="NCBI Taxonomy" id="36643"/>
    <lineage>
        <taxon>Eukaryota</taxon>
        <taxon>Fungi</taxon>
        <taxon>Dikarya</taxon>
        <taxon>Ascomycota</taxon>
        <taxon>Pezizomycotina</taxon>
        <taxon>Eurotiomycetes</taxon>
        <taxon>Eurotiomycetidae</taxon>
        <taxon>Eurotiales</taxon>
        <taxon>Aspergillaceae</taxon>
        <taxon>Aspergillus</taxon>
        <taxon>Aspergillus subgen. Circumdati</taxon>
    </lineage>
</organism>
<keyword evidence="4" id="KW-0223">Dioxygenase</keyword>
<dbReference type="PANTHER" id="PTHR34315:SF2">
    <property type="entry name" value="ANCHORED DIOXYGENASE, PUTATIVE (AFU_ORTHOLOGUE AFUA_3G01800)-RELATED"/>
    <property type="match status" value="1"/>
</dbReference>
<dbReference type="Pfam" id="PF00775">
    <property type="entry name" value="Dioxygenase_C"/>
    <property type="match status" value="1"/>
</dbReference>
<evidence type="ECO:0000256" key="1">
    <source>
        <dbReference type="SAM" id="MobiDB-lite"/>
    </source>
</evidence>
<protein>
    <submittedName>
        <fullName evidence="4">Intradiol ring-cleavage dioxygenase</fullName>
    </submittedName>
</protein>
<sequence length="387" mass="41833">MHFSKLLTLSAATLALAHPGEKHDPKALKREIQARDALAIRSRRALEACANTDYAKQLQKRNVARRAQTVRKLREARGINANSKNLRRSSADLEQWESVNHNMTGLTQDSNSALFAGNGSAILAPTITDGPYYVWGEIQRSDVIEDEHCDGVELNLEIQYIDVETCRAIPGAYVDIWNANATGVYSGISTSGNYAANGWDSTFLRGIQETDNEGVVNFRTIFPGHYDGRAIHTHLLTHLNASVHDNNSTLVVGSGSVAHIGQLFWNEDLRSAVEATSPYSQNTQEITSNADDMWSVLQATSAFDPFPEYVYLGEDIDDGLFAWKVIGINASADYTDNSYYSIAAYYDENGGHQNSDSSAFGGAGGGDGGMPSGSPSGAMPSGTGAPN</sequence>
<dbReference type="GO" id="GO:0016702">
    <property type="term" value="F:oxidoreductase activity, acting on single donors with incorporation of molecular oxygen, incorporation of two atoms of oxygen"/>
    <property type="evidence" value="ECO:0007669"/>
    <property type="project" value="InterPro"/>
</dbReference>
<dbReference type="Gene3D" id="2.60.130.10">
    <property type="entry name" value="Aromatic compound dioxygenase"/>
    <property type="match status" value="1"/>
</dbReference>
<evidence type="ECO:0000256" key="2">
    <source>
        <dbReference type="SAM" id="SignalP"/>
    </source>
</evidence>
<evidence type="ECO:0000259" key="3">
    <source>
        <dbReference type="Pfam" id="PF00775"/>
    </source>
</evidence>
<feature type="signal peptide" evidence="2">
    <location>
        <begin position="1"/>
        <end position="17"/>
    </location>
</feature>
<feature type="domain" description="Intradiol ring-cleavage dioxygenases" evidence="3">
    <location>
        <begin position="130"/>
        <end position="230"/>
    </location>
</feature>
<feature type="region of interest" description="Disordered" evidence="1">
    <location>
        <begin position="355"/>
        <end position="387"/>
    </location>
</feature>
<keyword evidence="5" id="KW-1185">Reference proteome</keyword>
<feature type="chain" id="PRO_5025003837" evidence="2">
    <location>
        <begin position="18"/>
        <end position="387"/>
    </location>
</feature>
<reference evidence="4 5" key="1">
    <citation type="submission" date="2019-04" db="EMBL/GenBank/DDBJ databases">
        <title>Friends and foes A comparative genomics study of 23 Aspergillus species from section Flavi.</title>
        <authorList>
            <consortium name="DOE Joint Genome Institute"/>
            <person name="Kjaerbolling I."/>
            <person name="Vesth T."/>
            <person name="Frisvad J.C."/>
            <person name="Nybo J.L."/>
            <person name="Theobald S."/>
            <person name="Kildgaard S."/>
            <person name="Isbrandt T."/>
            <person name="Kuo A."/>
            <person name="Sato A."/>
            <person name="Lyhne E.K."/>
            <person name="Kogle M.E."/>
            <person name="Wiebenga A."/>
            <person name="Kun R.S."/>
            <person name="Lubbers R.J."/>
            <person name="Makela M.R."/>
            <person name="Barry K."/>
            <person name="Chovatia M."/>
            <person name="Clum A."/>
            <person name="Daum C."/>
            <person name="Haridas S."/>
            <person name="He G."/>
            <person name="LaButti K."/>
            <person name="Lipzen A."/>
            <person name="Mondo S."/>
            <person name="Riley R."/>
            <person name="Salamov A."/>
            <person name="Simmons B.A."/>
            <person name="Magnuson J.K."/>
            <person name="Henrissat B."/>
            <person name="Mortensen U.H."/>
            <person name="Larsen T.O."/>
            <person name="Devries R.P."/>
            <person name="Grigoriev I.V."/>
            <person name="Machida M."/>
            <person name="Baker S.E."/>
            <person name="Andersen M.R."/>
        </authorList>
    </citation>
    <scope>NUCLEOTIDE SEQUENCE [LARGE SCALE GENOMIC DNA]</scope>
    <source>
        <strain evidence="4 5">IBT 18842</strain>
    </source>
</reference>
<keyword evidence="2" id="KW-0732">Signal</keyword>
<dbReference type="Proteomes" id="UP000325780">
    <property type="component" value="Unassembled WGS sequence"/>
</dbReference>
<evidence type="ECO:0000313" key="4">
    <source>
        <dbReference type="EMBL" id="KAE8146972.1"/>
    </source>
</evidence>
<dbReference type="PANTHER" id="PTHR34315">
    <property type="match status" value="1"/>
</dbReference>
<name>A0A5N6TKU9_ASPAV</name>
<dbReference type="InterPro" id="IPR000627">
    <property type="entry name" value="Intradiol_dOase_C"/>
</dbReference>
<gene>
    <name evidence="4" type="ORF">BDV25DRAFT_42815</name>
</gene>
<dbReference type="EMBL" id="ML742232">
    <property type="protein sequence ID" value="KAE8146972.1"/>
    <property type="molecule type" value="Genomic_DNA"/>
</dbReference>
<accession>A0A5N6TKU9</accession>
<keyword evidence="4" id="KW-0560">Oxidoreductase</keyword>
<evidence type="ECO:0000313" key="5">
    <source>
        <dbReference type="Proteomes" id="UP000325780"/>
    </source>
</evidence>
<dbReference type="OrthoDB" id="121380at2759"/>
<dbReference type="AlphaFoldDB" id="A0A5N6TKU9"/>
<dbReference type="CDD" id="cd03457">
    <property type="entry name" value="intradiol_dioxygenase_like"/>
    <property type="match status" value="1"/>
</dbReference>